<keyword evidence="2" id="KW-1185">Reference proteome</keyword>
<dbReference type="EMBL" id="BAABME010008655">
    <property type="protein sequence ID" value="GAA0173550.1"/>
    <property type="molecule type" value="Genomic_DNA"/>
</dbReference>
<comment type="caution">
    <text evidence="1">The sequence shown here is derived from an EMBL/GenBank/DDBJ whole genome shotgun (WGS) entry which is preliminary data.</text>
</comment>
<evidence type="ECO:0000313" key="2">
    <source>
        <dbReference type="Proteomes" id="UP001454036"/>
    </source>
</evidence>
<dbReference type="AlphaFoldDB" id="A0AAV3RCH4"/>
<evidence type="ECO:0000313" key="1">
    <source>
        <dbReference type="EMBL" id="GAA0173550.1"/>
    </source>
</evidence>
<name>A0AAV3RCH4_LITER</name>
<proteinExistence type="predicted"/>
<reference evidence="1 2" key="1">
    <citation type="submission" date="2024-01" db="EMBL/GenBank/DDBJ databases">
        <title>The complete chloroplast genome sequence of Lithospermum erythrorhizon: insights into the phylogenetic relationship among Boraginaceae species and the maternal lineages of purple gromwells.</title>
        <authorList>
            <person name="Okada T."/>
            <person name="Watanabe K."/>
        </authorList>
    </citation>
    <scope>NUCLEOTIDE SEQUENCE [LARGE SCALE GENOMIC DNA]</scope>
</reference>
<organism evidence="1 2">
    <name type="scientific">Lithospermum erythrorhizon</name>
    <name type="common">Purple gromwell</name>
    <name type="synonym">Lithospermum officinale var. erythrorhizon</name>
    <dbReference type="NCBI Taxonomy" id="34254"/>
    <lineage>
        <taxon>Eukaryota</taxon>
        <taxon>Viridiplantae</taxon>
        <taxon>Streptophyta</taxon>
        <taxon>Embryophyta</taxon>
        <taxon>Tracheophyta</taxon>
        <taxon>Spermatophyta</taxon>
        <taxon>Magnoliopsida</taxon>
        <taxon>eudicotyledons</taxon>
        <taxon>Gunneridae</taxon>
        <taxon>Pentapetalae</taxon>
        <taxon>asterids</taxon>
        <taxon>lamiids</taxon>
        <taxon>Boraginales</taxon>
        <taxon>Boraginaceae</taxon>
        <taxon>Boraginoideae</taxon>
        <taxon>Lithospermeae</taxon>
        <taxon>Lithospermum</taxon>
    </lineage>
</organism>
<gene>
    <name evidence="1" type="ORF">LIER_27142</name>
</gene>
<sequence length="127" mass="14388">MEFNGDIKNQTGSTLNIHGNHPSNKAFCLAMHLLETLLTELSFLQNKQIHITHVVTDGLFSQIWLPIIRELRSDPIWIAEFQGKMKGICSLLWYPTDICCFSNLQEVGTKEMEIRNVFEANKGIPGG</sequence>
<protein>
    <submittedName>
        <fullName evidence="1">Uncharacterized protein</fullName>
    </submittedName>
</protein>
<dbReference type="Proteomes" id="UP001454036">
    <property type="component" value="Unassembled WGS sequence"/>
</dbReference>
<accession>A0AAV3RCH4</accession>